<keyword evidence="4" id="KW-1185">Reference proteome</keyword>
<organism evidence="3 4">
    <name type="scientific">Pontixanthobacter rizhaonensis</name>
    <dbReference type="NCBI Taxonomy" id="2730337"/>
    <lineage>
        <taxon>Bacteria</taxon>
        <taxon>Pseudomonadati</taxon>
        <taxon>Pseudomonadota</taxon>
        <taxon>Alphaproteobacteria</taxon>
        <taxon>Sphingomonadales</taxon>
        <taxon>Erythrobacteraceae</taxon>
        <taxon>Pontixanthobacter</taxon>
    </lineage>
</organism>
<sequence>MNRFPALLACLAMIVTTLVPSGFMAAQAADGTITIRVCNAGAANSPKITPDNPLYETYLMLQQSEHGSSDTDPDEEPCDMGTAPIADMAGFVLTLKQPDHHTPQSAPTNILTGIFPSGLPPSTGPPAS</sequence>
<proteinExistence type="predicted"/>
<dbReference type="Proteomes" id="UP000561181">
    <property type="component" value="Unassembled WGS sequence"/>
</dbReference>
<evidence type="ECO:0000256" key="1">
    <source>
        <dbReference type="SAM" id="MobiDB-lite"/>
    </source>
</evidence>
<feature type="signal peptide" evidence="2">
    <location>
        <begin position="1"/>
        <end position="28"/>
    </location>
</feature>
<feature type="chain" id="PRO_5032792689" evidence="2">
    <location>
        <begin position="29"/>
        <end position="128"/>
    </location>
</feature>
<dbReference type="RefSeq" id="WP_170010148.1">
    <property type="nucleotide sequence ID" value="NZ_JABCRE010000002.1"/>
</dbReference>
<dbReference type="AlphaFoldDB" id="A0A848QLE5"/>
<keyword evidence="2" id="KW-0732">Signal</keyword>
<gene>
    <name evidence="3" type="ORF">HKD42_02940</name>
</gene>
<feature type="region of interest" description="Disordered" evidence="1">
    <location>
        <begin position="98"/>
        <end position="128"/>
    </location>
</feature>
<evidence type="ECO:0000313" key="4">
    <source>
        <dbReference type="Proteomes" id="UP000561181"/>
    </source>
</evidence>
<dbReference type="EMBL" id="JABCRE010000002">
    <property type="protein sequence ID" value="NMW31015.1"/>
    <property type="molecule type" value="Genomic_DNA"/>
</dbReference>
<evidence type="ECO:0000313" key="3">
    <source>
        <dbReference type="EMBL" id="NMW31015.1"/>
    </source>
</evidence>
<accession>A0A848QLE5</accession>
<feature type="compositionally biased region" description="Pro residues" evidence="1">
    <location>
        <begin position="118"/>
        <end position="128"/>
    </location>
</feature>
<comment type="caution">
    <text evidence="3">The sequence shown here is derived from an EMBL/GenBank/DDBJ whole genome shotgun (WGS) entry which is preliminary data.</text>
</comment>
<evidence type="ECO:0000256" key="2">
    <source>
        <dbReference type="SAM" id="SignalP"/>
    </source>
</evidence>
<name>A0A848QLE5_9SPHN</name>
<protein>
    <submittedName>
        <fullName evidence="3">Uncharacterized protein</fullName>
    </submittedName>
</protein>
<reference evidence="3 4" key="1">
    <citation type="submission" date="2020-04" db="EMBL/GenBank/DDBJ databases">
        <authorList>
            <person name="Liu A."/>
        </authorList>
    </citation>
    <scope>NUCLEOTIDE SEQUENCE [LARGE SCALE GENOMIC DNA]</scope>
    <source>
        <strain evidence="3 4">RZ02</strain>
    </source>
</reference>